<evidence type="ECO:0000313" key="2">
    <source>
        <dbReference type="EMBL" id="KAJ7708354.1"/>
    </source>
</evidence>
<sequence length="219" mass="24150">MHAIWGNDTHPTKTPIKKTADNATAAAHTLWGVSGYSFNEMQDSRYWVTNRLGKQEAAPNLFDGLQPHPNRLRSACTHALLPMSECELYPPACPLPMHLTEHDPHHLRIMTGTSTYTSSESLMSLGDRRPGRSQCRGSWESFATRGGSVVGWVPLAVGHSTVQGRDRTKYPPKGWTQMLCMSMLSMFAAITGAVLLLPAKTPNDDELTHKPSMGRAVRV</sequence>
<proteinExistence type="predicted"/>
<keyword evidence="1" id="KW-0812">Transmembrane</keyword>
<keyword evidence="1" id="KW-0472">Membrane</keyword>
<keyword evidence="3" id="KW-1185">Reference proteome</keyword>
<gene>
    <name evidence="2" type="ORF">B0H17DRAFT_1125104</name>
</gene>
<reference evidence="2" key="1">
    <citation type="submission" date="2023-03" db="EMBL/GenBank/DDBJ databases">
        <title>Massive genome expansion in bonnet fungi (Mycena s.s.) driven by repeated elements and novel gene families across ecological guilds.</title>
        <authorList>
            <consortium name="Lawrence Berkeley National Laboratory"/>
            <person name="Harder C.B."/>
            <person name="Miyauchi S."/>
            <person name="Viragh M."/>
            <person name="Kuo A."/>
            <person name="Thoen E."/>
            <person name="Andreopoulos B."/>
            <person name="Lu D."/>
            <person name="Skrede I."/>
            <person name="Drula E."/>
            <person name="Henrissat B."/>
            <person name="Morin E."/>
            <person name="Kohler A."/>
            <person name="Barry K."/>
            <person name="LaButti K."/>
            <person name="Morin E."/>
            <person name="Salamov A."/>
            <person name="Lipzen A."/>
            <person name="Mereny Z."/>
            <person name="Hegedus B."/>
            <person name="Baldrian P."/>
            <person name="Stursova M."/>
            <person name="Weitz H."/>
            <person name="Taylor A."/>
            <person name="Grigoriev I.V."/>
            <person name="Nagy L.G."/>
            <person name="Martin F."/>
            <person name="Kauserud H."/>
        </authorList>
    </citation>
    <scope>NUCLEOTIDE SEQUENCE</scope>
    <source>
        <strain evidence="2">CBHHK067</strain>
    </source>
</reference>
<dbReference type="AlphaFoldDB" id="A0AAD7MAK0"/>
<keyword evidence="1" id="KW-1133">Transmembrane helix</keyword>
<evidence type="ECO:0000313" key="3">
    <source>
        <dbReference type="Proteomes" id="UP001221757"/>
    </source>
</evidence>
<dbReference type="Proteomes" id="UP001221757">
    <property type="component" value="Unassembled WGS sequence"/>
</dbReference>
<comment type="caution">
    <text evidence="2">The sequence shown here is derived from an EMBL/GenBank/DDBJ whole genome shotgun (WGS) entry which is preliminary data.</text>
</comment>
<evidence type="ECO:0000256" key="1">
    <source>
        <dbReference type="SAM" id="Phobius"/>
    </source>
</evidence>
<name>A0AAD7MAK0_MYCRO</name>
<organism evidence="2 3">
    <name type="scientific">Mycena rosella</name>
    <name type="common">Pink bonnet</name>
    <name type="synonym">Agaricus rosellus</name>
    <dbReference type="NCBI Taxonomy" id="1033263"/>
    <lineage>
        <taxon>Eukaryota</taxon>
        <taxon>Fungi</taxon>
        <taxon>Dikarya</taxon>
        <taxon>Basidiomycota</taxon>
        <taxon>Agaricomycotina</taxon>
        <taxon>Agaricomycetes</taxon>
        <taxon>Agaricomycetidae</taxon>
        <taxon>Agaricales</taxon>
        <taxon>Marasmiineae</taxon>
        <taxon>Mycenaceae</taxon>
        <taxon>Mycena</taxon>
    </lineage>
</organism>
<dbReference type="EMBL" id="JARKIE010000004">
    <property type="protein sequence ID" value="KAJ7708354.1"/>
    <property type="molecule type" value="Genomic_DNA"/>
</dbReference>
<accession>A0AAD7MAK0</accession>
<protein>
    <submittedName>
        <fullName evidence="2">Uncharacterized protein</fullName>
    </submittedName>
</protein>
<feature type="transmembrane region" description="Helical" evidence="1">
    <location>
        <begin position="175"/>
        <end position="197"/>
    </location>
</feature>